<protein>
    <submittedName>
        <fullName evidence="1">Uncharacterized protein</fullName>
    </submittedName>
</protein>
<dbReference type="EMBL" id="JALLAZ020001254">
    <property type="protein sequence ID" value="KAL3777932.1"/>
    <property type="molecule type" value="Genomic_DNA"/>
</dbReference>
<dbReference type="Proteomes" id="UP001530315">
    <property type="component" value="Unassembled WGS sequence"/>
</dbReference>
<proteinExistence type="predicted"/>
<organism evidence="1 2">
    <name type="scientific">Stephanodiscus triporus</name>
    <dbReference type="NCBI Taxonomy" id="2934178"/>
    <lineage>
        <taxon>Eukaryota</taxon>
        <taxon>Sar</taxon>
        <taxon>Stramenopiles</taxon>
        <taxon>Ochrophyta</taxon>
        <taxon>Bacillariophyta</taxon>
        <taxon>Coscinodiscophyceae</taxon>
        <taxon>Thalassiosirophycidae</taxon>
        <taxon>Stephanodiscales</taxon>
        <taxon>Stephanodiscaceae</taxon>
        <taxon>Stephanodiscus</taxon>
    </lineage>
</organism>
<evidence type="ECO:0000313" key="1">
    <source>
        <dbReference type="EMBL" id="KAL3777932.1"/>
    </source>
</evidence>
<dbReference type="AlphaFoldDB" id="A0ABD3NQ70"/>
<keyword evidence="2" id="KW-1185">Reference proteome</keyword>
<gene>
    <name evidence="1" type="ORF">ACHAW5_000892</name>
</gene>
<sequence length="66" mass="7279">MLHLLTVDEEVDCVKRYGLRAASDDYAIISELHEVDREGGGAKERALVVEDLGCLLEADRMIDSCA</sequence>
<reference evidence="1 2" key="1">
    <citation type="submission" date="2024-10" db="EMBL/GenBank/DDBJ databases">
        <title>Updated reference genomes for cyclostephanoid diatoms.</title>
        <authorList>
            <person name="Roberts W.R."/>
            <person name="Alverson A.J."/>
        </authorList>
    </citation>
    <scope>NUCLEOTIDE SEQUENCE [LARGE SCALE GENOMIC DNA]</scope>
    <source>
        <strain evidence="1 2">AJA276-08</strain>
    </source>
</reference>
<comment type="caution">
    <text evidence="1">The sequence shown here is derived from an EMBL/GenBank/DDBJ whole genome shotgun (WGS) entry which is preliminary data.</text>
</comment>
<name>A0ABD3NQ70_9STRA</name>
<evidence type="ECO:0000313" key="2">
    <source>
        <dbReference type="Proteomes" id="UP001530315"/>
    </source>
</evidence>
<accession>A0ABD3NQ70</accession>